<evidence type="ECO:0000259" key="2">
    <source>
        <dbReference type="Pfam" id="PF12770"/>
    </source>
</evidence>
<proteinExistence type="predicted"/>
<evidence type="ECO:0000256" key="1">
    <source>
        <dbReference type="SAM" id="MobiDB-lite"/>
    </source>
</evidence>
<keyword evidence="4" id="KW-1185">Reference proteome</keyword>
<evidence type="ECO:0000313" key="3">
    <source>
        <dbReference type="EMBL" id="KIJ23996.1"/>
    </source>
</evidence>
<name>A0A0C9UEX1_SPHS4</name>
<sequence length="1581" mass="173745">MSTSLRNTLDLKQKDDPIGQVGELLANSTLEQLEEDRPGDKSPSHSQDGCDHQSSANAIPHEQLMGSIVENTTFPASIGLLPLKQLDYSEEFQYLNKKITDLERKISSINDHVAKAGYFKDLGDLFCSRFDRLGHVVDIDQAIAAQQEAVNLTNDDHPDKARYLNNLEISCCNRLSYLQEGINMTSHNPPAKAALLNNLGISFRARFDKLGMDDDISEAIRVHQQAVTLIPDGHADKLSLLNNLGNSFRSRWETLGGISDIDQGIVAHQEACNLTPDGHVEKPHYLTNIGTWYSDRFEQLGNLIDINKAINAQQEVVKLVPDSHAAKAGYLDILAGSLLSRFRKLGDIIDIDMAIAAQQEAINLTPNDNADKAQYMANLGECFLDRFRKLGEPLDIDNAIATLQFQKFGDIADNDKAIAAQYQVINMTPDADAHKAQYMANLGECFHSRFVQHGADRIISLDNAISAQQEAINIIANDHPSRPDHLQNLGHSHFCRFVHLKDPIDLHKAITILQEAINLTPDGHTSRSICLNNLGNCFRLLFKQLRKVIDIDKAIEAGQEAVNITTDGDVDKAEYLCNLGSSLSSLFGHFGDLADIEKAVIVGQEAHLGELADIDKAISAHLKAIALTPNGSSYKSNMLNNLGAAFHCQFEQSGNLTDIDKAIIAGTDSVNLTPDGYVMKAGSIVSGKEAVNLTDNNHTNKADSLNNLGTSLLSRFEHLGEIKDLDKAIIAHQKAITLTPDGNTHKPNMLNSLGNALHSRFKQGENLTDIDKAIIAGQDAVNLTTDGQVAKSIYLNDLGRFFASRFERLGRITDIEKAIVAGKEAINLIPDGHTSQASLLTNLARSYSYRFFQLGDLVDIDKAISLNQKVVNLTPNEHTTKPKYLNNLGATDSDNAIAAQQEAVKLIPDDHTAKPNYLRSLGRSFPGQKAVNLIPDSHPNKAGSLSTLGNSFLSRVELLHELPDIDNTIAAHQKAVDLTPDDHIAKGGYLIISLTPEKHAIMAQCLGHLGASLELRYKRLGKLADRDSAISAYCGAAKNNSSNPSIQYHAAKSWASLSSDSGLISSALEAYTVLLEILPQHVWLGQKVNHRYDELSRIGSVINAAAALAISIGNLILALEWLEEGQSIVWGQILQLRTPIDELHLKYPEYADNSQIYQLTIEEEAHTHHTLAAEYAQLIEQIGTLDGFMDFLKPKKLTELIHACKNGPVVVINVYKSRCDALVLHPFDLSEPIIHVPLPHFSPEKAFQLHSHMNSILKMHHVCDTRKLVQDQDAALNSAPKLQDILHNLWLWIVEPVILAIQSVLEHSADDYMHHITWCATGLLALLPLHAAGEYHLGDMSKKRNMFDIAVSSYTPTLTSLLPHLKKSVRSSNASHGVLIVSQPSTPGQLSIQGTIREAEAIQNIFKPIPTWSILHITDEEVTVERISQEIARNNWVHLSCHGIQDAKNAVKSAFALHNGKLHLETLMSTSLENAQFAFISACQTATGDEKLPDEAVHLAAGMLAVGFPSVVATMWSVRDNDAPIVAEAFYSILLNNSQTLEGSNGQLRAAYALHEAVKELREKVGENNFIKWVPFVHFGL</sequence>
<dbReference type="OrthoDB" id="9991317at2759"/>
<dbReference type="HOGENOM" id="CLU_001305_0_3_1"/>
<evidence type="ECO:0000313" key="4">
    <source>
        <dbReference type="Proteomes" id="UP000054279"/>
    </source>
</evidence>
<accession>A0A0C9UEX1</accession>
<dbReference type="PANTHER" id="PTHR19959">
    <property type="entry name" value="KINESIN LIGHT CHAIN"/>
    <property type="match status" value="1"/>
</dbReference>
<dbReference type="Pfam" id="PF12770">
    <property type="entry name" value="CHAT"/>
    <property type="match status" value="1"/>
</dbReference>
<organism evidence="3 4">
    <name type="scientific">Sphaerobolus stellatus (strain SS14)</name>
    <dbReference type="NCBI Taxonomy" id="990650"/>
    <lineage>
        <taxon>Eukaryota</taxon>
        <taxon>Fungi</taxon>
        <taxon>Dikarya</taxon>
        <taxon>Basidiomycota</taxon>
        <taxon>Agaricomycotina</taxon>
        <taxon>Agaricomycetes</taxon>
        <taxon>Phallomycetidae</taxon>
        <taxon>Geastrales</taxon>
        <taxon>Sphaerobolaceae</taxon>
        <taxon>Sphaerobolus</taxon>
    </lineage>
</organism>
<dbReference type="Gene3D" id="1.25.40.10">
    <property type="entry name" value="Tetratricopeptide repeat domain"/>
    <property type="match status" value="6"/>
</dbReference>
<feature type="compositionally biased region" description="Basic and acidic residues" evidence="1">
    <location>
        <begin position="35"/>
        <end position="51"/>
    </location>
</feature>
<feature type="domain" description="CHAT" evidence="2">
    <location>
        <begin position="1284"/>
        <end position="1580"/>
    </location>
</feature>
<dbReference type="Proteomes" id="UP000054279">
    <property type="component" value="Unassembled WGS sequence"/>
</dbReference>
<dbReference type="InterPro" id="IPR011990">
    <property type="entry name" value="TPR-like_helical_dom_sf"/>
</dbReference>
<gene>
    <name evidence="3" type="ORF">M422DRAFT_275317</name>
</gene>
<dbReference type="EMBL" id="KN837548">
    <property type="protein sequence ID" value="KIJ23996.1"/>
    <property type="molecule type" value="Genomic_DNA"/>
</dbReference>
<feature type="region of interest" description="Disordered" evidence="1">
    <location>
        <begin position="1"/>
        <end position="20"/>
    </location>
</feature>
<dbReference type="PANTHER" id="PTHR19959:SF119">
    <property type="entry name" value="FUNGAL LIPASE-LIKE DOMAIN-CONTAINING PROTEIN"/>
    <property type="match status" value="1"/>
</dbReference>
<dbReference type="SUPFAM" id="SSF48452">
    <property type="entry name" value="TPR-like"/>
    <property type="match status" value="2"/>
</dbReference>
<reference evidence="3 4" key="1">
    <citation type="submission" date="2014-06" db="EMBL/GenBank/DDBJ databases">
        <title>Evolutionary Origins and Diversification of the Mycorrhizal Mutualists.</title>
        <authorList>
            <consortium name="DOE Joint Genome Institute"/>
            <consortium name="Mycorrhizal Genomics Consortium"/>
            <person name="Kohler A."/>
            <person name="Kuo A."/>
            <person name="Nagy L.G."/>
            <person name="Floudas D."/>
            <person name="Copeland A."/>
            <person name="Barry K.W."/>
            <person name="Cichocki N."/>
            <person name="Veneault-Fourrey C."/>
            <person name="LaButti K."/>
            <person name="Lindquist E.A."/>
            <person name="Lipzen A."/>
            <person name="Lundell T."/>
            <person name="Morin E."/>
            <person name="Murat C."/>
            <person name="Riley R."/>
            <person name="Ohm R."/>
            <person name="Sun H."/>
            <person name="Tunlid A."/>
            <person name="Henrissat B."/>
            <person name="Grigoriev I.V."/>
            <person name="Hibbett D.S."/>
            <person name="Martin F."/>
        </authorList>
    </citation>
    <scope>NUCLEOTIDE SEQUENCE [LARGE SCALE GENOMIC DNA]</scope>
    <source>
        <strain evidence="3 4">SS14</strain>
    </source>
</reference>
<feature type="region of interest" description="Disordered" evidence="1">
    <location>
        <begin position="31"/>
        <end position="55"/>
    </location>
</feature>
<protein>
    <recommendedName>
        <fullName evidence="2">CHAT domain-containing protein</fullName>
    </recommendedName>
</protein>
<dbReference type="InterPro" id="IPR024983">
    <property type="entry name" value="CHAT_dom"/>
</dbReference>